<protein>
    <recommendedName>
        <fullName evidence="2">SWIRM domain-containing protein</fullName>
    </recommendedName>
</protein>
<evidence type="ECO:0000256" key="1">
    <source>
        <dbReference type="SAM" id="MobiDB-lite"/>
    </source>
</evidence>
<evidence type="ECO:0000313" key="3">
    <source>
        <dbReference type="EMBL" id="KAG2220275.1"/>
    </source>
</evidence>
<dbReference type="GO" id="GO:0006357">
    <property type="term" value="P:regulation of transcription by RNA polymerase II"/>
    <property type="evidence" value="ECO:0007669"/>
    <property type="project" value="TreeGrafter"/>
</dbReference>
<dbReference type="InterPro" id="IPR036388">
    <property type="entry name" value="WH-like_DNA-bd_sf"/>
</dbReference>
<feature type="compositionally biased region" description="Basic residues" evidence="1">
    <location>
        <begin position="199"/>
        <end position="211"/>
    </location>
</feature>
<dbReference type="GO" id="GO:0006338">
    <property type="term" value="P:chromatin remodeling"/>
    <property type="evidence" value="ECO:0007669"/>
    <property type="project" value="TreeGrafter"/>
</dbReference>
<keyword evidence="4" id="KW-1185">Reference proteome</keyword>
<feature type="domain" description="SWIRM" evidence="2">
    <location>
        <begin position="309"/>
        <end position="379"/>
    </location>
</feature>
<dbReference type="OrthoDB" id="5598695at2759"/>
<dbReference type="SUPFAM" id="SSF46689">
    <property type="entry name" value="Homeodomain-like"/>
    <property type="match status" value="1"/>
</dbReference>
<dbReference type="Pfam" id="PF04433">
    <property type="entry name" value="SWIRM"/>
    <property type="match status" value="1"/>
</dbReference>
<proteinExistence type="predicted"/>
<dbReference type="InterPro" id="IPR009057">
    <property type="entry name" value="Homeodomain-like_sf"/>
</dbReference>
<evidence type="ECO:0000259" key="2">
    <source>
        <dbReference type="Pfam" id="PF04433"/>
    </source>
</evidence>
<dbReference type="GO" id="GO:0003682">
    <property type="term" value="F:chromatin binding"/>
    <property type="evidence" value="ECO:0007669"/>
    <property type="project" value="TreeGrafter"/>
</dbReference>
<feature type="region of interest" description="Disordered" evidence="1">
    <location>
        <begin position="121"/>
        <end position="242"/>
    </location>
</feature>
<dbReference type="Proteomes" id="UP000646827">
    <property type="component" value="Unassembled WGS sequence"/>
</dbReference>
<feature type="region of interest" description="Disordered" evidence="1">
    <location>
        <begin position="75"/>
        <end position="98"/>
    </location>
</feature>
<dbReference type="GO" id="GO:0070210">
    <property type="term" value="C:Rpd3L-Expanded complex"/>
    <property type="evidence" value="ECO:0007669"/>
    <property type="project" value="TreeGrafter"/>
</dbReference>
<dbReference type="EMBL" id="JAEPRB010000146">
    <property type="protein sequence ID" value="KAG2220275.1"/>
    <property type="molecule type" value="Genomic_DNA"/>
</dbReference>
<dbReference type="InterPro" id="IPR007526">
    <property type="entry name" value="SWIRM"/>
</dbReference>
<dbReference type="GO" id="GO:0003713">
    <property type="term" value="F:transcription coactivator activity"/>
    <property type="evidence" value="ECO:0007669"/>
    <property type="project" value="TreeGrafter"/>
</dbReference>
<accession>A0A8H7S134</accession>
<dbReference type="PANTHER" id="PTHR12374:SF21">
    <property type="entry name" value="SWIRM DOMAIN-CONTAINING PROTEIN FUN19-RELATED"/>
    <property type="match status" value="1"/>
</dbReference>
<feature type="compositionally biased region" description="Low complexity" evidence="1">
    <location>
        <begin position="172"/>
        <end position="198"/>
    </location>
</feature>
<feature type="compositionally biased region" description="Polar residues" evidence="1">
    <location>
        <begin position="132"/>
        <end position="142"/>
    </location>
</feature>
<feature type="compositionally biased region" description="Low complexity" evidence="1">
    <location>
        <begin position="81"/>
        <end position="98"/>
    </location>
</feature>
<reference evidence="3 4" key="1">
    <citation type="submission" date="2020-12" db="EMBL/GenBank/DDBJ databases">
        <title>Metabolic potential, ecology and presence of endohyphal bacteria is reflected in genomic diversity of Mucoromycotina.</title>
        <authorList>
            <person name="Muszewska A."/>
            <person name="Okrasinska A."/>
            <person name="Steczkiewicz K."/>
            <person name="Drgas O."/>
            <person name="Orlowska M."/>
            <person name="Perlinska-Lenart U."/>
            <person name="Aleksandrzak-Piekarczyk T."/>
            <person name="Szatraj K."/>
            <person name="Zielenkiewicz U."/>
            <person name="Pilsyk S."/>
            <person name="Malc E."/>
            <person name="Mieczkowski P."/>
            <person name="Kruszewska J.S."/>
            <person name="Biernat P."/>
            <person name="Pawlowska J."/>
        </authorList>
    </citation>
    <scope>NUCLEOTIDE SEQUENCE [LARGE SCALE GENOMIC DNA]</scope>
    <source>
        <strain evidence="3 4">CBS 142.35</strain>
    </source>
</reference>
<evidence type="ECO:0000313" key="4">
    <source>
        <dbReference type="Proteomes" id="UP000646827"/>
    </source>
</evidence>
<gene>
    <name evidence="3" type="ORF">INT45_009890</name>
</gene>
<dbReference type="FunFam" id="1.10.10.10:FF:000087">
    <property type="entry name" value="Transcriptional adapter 2"/>
    <property type="match status" value="1"/>
</dbReference>
<comment type="caution">
    <text evidence="3">The sequence shown here is derived from an EMBL/GenBank/DDBJ whole genome shotgun (WGS) entry which is preliminary data.</text>
</comment>
<dbReference type="AlphaFoldDB" id="A0A8H7S134"/>
<name>A0A8H7S134_9FUNG</name>
<dbReference type="Gene3D" id="1.10.10.10">
    <property type="entry name" value="Winged helix-like DNA-binding domain superfamily/Winged helix DNA-binding domain"/>
    <property type="match status" value="1"/>
</dbReference>
<feature type="non-terminal residue" evidence="3">
    <location>
        <position position="1"/>
    </location>
</feature>
<organism evidence="3 4">
    <name type="scientific">Circinella minor</name>
    <dbReference type="NCBI Taxonomy" id="1195481"/>
    <lineage>
        <taxon>Eukaryota</taxon>
        <taxon>Fungi</taxon>
        <taxon>Fungi incertae sedis</taxon>
        <taxon>Mucoromycota</taxon>
        <taxon>Mucoromycotina</taxon>
        <taxon>Mucoromycetes</taxon>
        <taxon>Mucorales</taxon>
        <taxon>Lichtheimiaceae</taxon>
        <taxon>Circinella</taxon>
    </lineage>
</organism>
<sequence length="387" mass="44499">MTTATTPATHVHCYIEKENNDMLSPPLTPKEDHHTIVDPALCSSSVTTTSNNSNRKGFIHAYAQMVPHLRPMDSRMYGKRSTASSPTSSSIDWPTSTDENQHQQIFTFDLCKLFAPLRSSKRKRQEYDDQEVQGSPRSSFSSYHDDQEEAQTIMTVADNQQEKQDEDEGQESDFSSYSTVSSFSSHSNNNNNNNNTSNSKKKYVSRKKAKTTKSLNNNTNEKYRRRRSNSNHSSNNGTVMKRNTRELSIKGFTIEPQYLFDNIDIDIQDRDFYPSKDWYPTTDRLNHVPVDINWKGKPLKLDNNDPYFSRLHPIEADVISHMRLSPQLYLRCKRSIIMAAREFSLHGLEFRKSDAQKVCRIDVNKSSRLWAAFNAYGWLKPSPSTVN</sequence>
<dbReference type="PANTHER" id="PTHR12374">
    <property type="entry name" value="TRANSCRIPTIONAL ADAPTOR 2 ADA2 -RELATED"/>
    <property type="match status" value="1"/>
</dbReference>